<reference evidence="1 2" key="1">
    <citation type="submission" date="2022-12" db="EMBL/GenBank/DDBJ databases">
        <title>Metagenome assembled genome from gulf of manar.</title>
        <authorList>
            <person name="Kohli P."/>
            <person name="Pk S."/>
            <person name="Venkata Ramana C."/>
            <person name="Sasikala C."/>
        </authorList>
    </citation>
    <scope>NUCLEOTIDE SEQUENCE [LARGE SCALE GENOMIC DNA]</scope>
    <source>
        <strain evidence="1">JB008</strain>
    </source>
</reference>
<dbReference type="AlphaFoldDB" id="A0AAJ1MJR1"/>
<comment type="caution">
    <text evidence="1">The sequence shown here is derived from an EMBL/GenBank/DDBJ whole genome shotgun (WGS) entry which is preliminary data.</text>
</comment>
<accession>A0AAJ1MJR1</accession>
<organism evidence="1 2">
    <name type="scientific">Candidatus Thalassospirochaeta sargassi</name>
    <dbReference type="NCBI Taxonomy" id="3119039"/>
    <lineage>
        <taxon>Bacteria</taxon>
        <taxon>Pseudomonadati</taxon>
        <taxon>Spirochaetota</taxon>
        <taxon>Spirochaetia</taxon>
        <taxon>Spirochaetales</taxon>
        <taxon>Spirochaetaceae</taxon>
        <taxon>Candidatus Thalassospirochaeta</taxon>
    </lineage>
</organism>
<protein>
    <submittedName>
        <fullName evidence="1">Uncharacterized protein</fullName>
    </submittedName>
</protein>
<dbReference type="EMBL" id="JAQQAL010000017">
    <property type="protein sequence ID" value="MDC7226832.1"/>
    <property type="molecule type" value="Genomic_DNA"/>
</dbReference>
<evidence type="ECO:0000313" key="2">
    <source>
        <dbReference type="Proteomes" id="UP001221217"/>
    </source>
</evidence>
<gene>
    <name evidence="1" type="ORF">PQJ61_08700</name>
</gene>
<proteinExistence type="predicted"/>
<dbReference type="InterPro" id="IPR058303">
    <property type="entry name" value="DUF7990"/>
</dbReference>
<dbReference type="Proteomes" id="UP001221217">
    <property type="component" value="Unassembled WGS sequence"/>
</dbReference>
<sequence>MKIESIKEKIKNGLREVREFFTAANRNKAVSIIEYEAGELENIFSLLVMGSFIGMPSPPAHISLQLMPLMEREMKIMFNKVGTANDALADIIETLGEP</sequence>
<evidence type="ECO:0000313" key="1">
    <source>
        <dbReference type="EMBL" id="MDC7226832.1"/>
    </source>
</evidence>
<name>A0AAJ1MJR1_9SPIO</name>
<dbReference type="Pfam" id="PF25952">
    <property type="entry name" value="DUF7990"/>
    <property type="match status" value="1"/>
</dbReference>